<keyword evidence="6" id="KW-0443">Lipid metabolism</keyword>
<name>A0A0X3NUH5_SCHSO</name>
<proteinExistence type="inferred from homology"/>
<comment type="pathway">
    <text evidence="1">Lipid metabolism.</text>
</comment>
<feature type="domain" description="Cytidyltransferase-like" evidence="12">
    <location>
        <begin position="127"/>
        <end position="254"/>
    </location>
</feature>
<dbReference type="FunFam" id="3.40.50.620:FF:000016">
    <property type="entry name" value="Putative choline-phosphate cytidylyltransferase B"/>
    <property type="match status" value="1"/>
</dbReference>
<evidence type="ECO:0000256" key="4">
    <source>
        <dbReference type="ARBA" id="ARBA00022679"/>
    </source>
</evidence>
<evidence type="ECO:0000256" key="1">
    <source>
        <dbReference type="ARBA" id="ARBA00005189"/>
    </source>
</evidence>
<evidence type="ECO:0000256" key="11">
    <source>
        <dbReference type="SAM" id="MobiDB-lite"/>
    </source>
</evidence>
<dbReference type="PANTHER" id="PTHR10739">
    <property type="entry name" value="CYTIDYLYLTRANSFERASE"/>
    <property type="match status" value="1"/>
</dbReference>
<evidence type="ECO:0000256" key="9">
    <source>
        <dbReference type="ARBA" id="ARBA00025706"/>
    </source>
</evidence>
<dbReference type="SUPFAM" id="SSF52374">
    <property type="entry name" value="Nucleotidylyl transferase"/>
    <property type="match status" value="1"/>
</dbReference>
<dbReference type="InterPro" id="IPR004821">
    <property type="entry name" value="Cyt_trans-like"/>
</dbReference>
<evidence type="ECO:0000256" key="5">
    <source>
        <dbReference type="ARBA" id="ARBA00022695"/>
    </source>
</evidence>
<feature type="region of interest" description="Disordered" evidence="11">
    <location>
        <begin position="378"/>
        <end position="419"/>
    </location>
</feature>
<dbReference type="InterPro" id="IPR045049">
    <property type="entry name" value="Pcy1-like"/>
</dbReference>
<dbReference type="NCBIfam" id="TIGR00125">
    <property type="entry name" value="cyt_tran_rel"/>
    <property type="match status" value="1"/>
</dbReference>
<dbReference type="PANTHER" id="PTHR10739:SF13">
    <property type="entry name" value="CHOLINE-PHOSPHATE CYTIDYLYLTRANSFERASE"/>
    <property type="match status" value="1"/>
</dbReference>
<evidence type="ECO:0000256" key="8">
    <source>
        <dbReference type="ARBA" id="ARBA00023264"/>
    </source>
</evidence>
<comment type="similarity">
    <text evidence="2">Belongs to the cytidylyltransferase family.</text>
</comment>
<dbReference type="GO" id="GO:0031210">
    <property type="term" value="F:phosphatidylcholine binding"/>
    <property type="evidence" value="ECO:0007669"/>
    <property type="project" value="TreeGrafter"/>
</dbReference>
<evidence type="ECO:0000256" key="3">
    <source>
        <dbReference type="ARBA" id="ARBA00022516"/>
    </source>
</evidence>
<evidence type="ECO:0000256" key="2">
    <source>
        <dbReference type="ARBA" id="ARBA00010101"/>
    </source>
</evidence>
<dbReference type="EC" id="2.7.7.15" evidence="10"/>
<dbReference type="InterPro" id="IPR014729">
    <property type="entry name" value="Rossmann-like_a/b/a_fold"/>
</dbReference>
<organism evidence="13">
    <name type="scientific">Schistocephalus solidus</name>
    <name type="common">Tapeworm</name>
    <dbReference type="NCBI Taxonomy" id="70667"/>
    <lineage>
        <taxon>Eukaryota</taxon>
        <taxon>Metazoa</taxon>
        <taxon>Spiralia</taxon>
        <taxon>Lophotrochozoa</taxon>
        <taxon>Platyhelminthes</taxon>
        <taxon>Cestoda</taxon>
        <taxon>Eucestoda</taxon>
        <taxon>Diphyllobothriidea</taxon>
        <taxon>Diphyllobothriidae</taxon>
        <taxon>Schistocephalus</taxon>
    </lineage>
</organism>
<evidence type="ECO:0000256" key="6">
    <source>
        <dbReference type="ARBA" id="ARBA00023098"/>
    </source>
</evidence>
<evidence type="ECO:0000256" key="10">
    <source>
        <dbReference type="ARBA" id="ARBA00026101"/>
    </source>
</evidence>
<keyword evidence="4 13" id="KW-0808">Transferase</keyword>
<reference evidence="13" key="1">
    <citation type="submission" date="2016-01" db="EMBL/GenBank/DDBJ databases">
        <title>Reference transcriptome for the parasite Schistocephalus solidus: insights into the molecular evolution of parasitism.</title>
        <authorList>
            <person name="Hebert F.O."/>
            <person name="Grambauer S."/>
            <person name="Barber I."/>
            <person name="Landry C.R."/>
            <person name="Aubin-Horth N."/>
        </authorList>
    </citation>
    <scope>NUCLEOTIDE SEQUENCE</scope>
</reference>
<dbReference type="GO" id="GO:0004105">
    <property type="term" value="F:choline-phosphate cytidylyltransferase activity"/>
    <property type="evidence" value="ECO:0007669"/>
    <property type="project" value="UniProtKB-EC"/>
</dbReference>
<evidence type="ECO:0000313" key="13">
    <source>
        <dbReference type="EMBL" id="JAP38506.1"/>
    </source>
</evidence>
<dbReference type="Pfam" id="PF01467">
    <property type="entry name" value="CTP_transf_like"/>
    <property type="match status" value="1"/>
</dbReference>
<dbReference type="Gene3D" id="3.40.50.620">
    <property type="entry name" value="HUPs"/>
    <property type="match status" value="1"/>
</dbReference>
<sequence>MSEIPTFRASSACPGSISNGPIPHTASLPESLPKSSEDSGNSGVYLLTRKYSAPAVTGPVSPACRVETHTSVTPPPTVSCPQTELRFPAPFSDEPSAVKALKECDYSIRITLEMAKSGTAPRAVRVYADGVYDMFHSGHARQLMQARLAFPNTYLIVGVCSDADTHQRKGNTVMNETERYEAVRHCRYVDEVIKASPWEYDMDFITAHKIDFVAHDDIPYETADSVDLYKCFKEKGMFLVTQRTEGISTTDVIGRILRDYDVYLRRNISRGLSRRELNISYVKEKQLKLEDNIQTMVRKGTHLLHNFGSKRREFVDQLEDLYQEVSQSFIRFFGSRGRLHHWWTGARAAIRNAVSPGTSSDEDKDEGSFDGRYHQERSLSVDSFNSSHSLGSEFSRPRKRAHTPDSTSSSTGYKFRRQM</sequence>
<protein>
    <recommendedName>
        <fullName evidence="10">choline-phosphate cytidylyltransferase</fullName>
        <ecNumber evidence="10">2.7.7.15</ecNumber>
    </recommendedName>
</protein>
<gene>
    <name evidence="13" type="primary">PCY1B</name>
    <name evidence="13" type="ORF">TR153290</name>
</gene>
<keyword evidence="7" id="KW-0594">Phospholipid biosynthesis</keyword>
<dbReference type="InterPro" id="IPR041723">
    <property type="entry name" value="CCT"/>
</dbReference>
<keyword evidence="3" id="KW-0444">Lipid biosynthesis</keyword>
<accession>A0A0X3NUH5</accession>
<dbReference type="CDD" id="cd02174">
    <property type="entry name" value="CCT"/>
    <property type="match status" value="1"/>
</dbReference>
<dbReference type="UniPathway" id="UPA00753">
    <property type="reaction ID" value="UER00739"/>
</dbReference>
<evidence type="ECO:0000259" key="12">
    <source>
        <dbReference type="Pfam" id="PF01467"/>
    </source>
</evidence>
<comment type="pathway">
    <text evidence="9">Phospholipid metabolism; phosphatidylcholine biosynthesis; phosphatidylcholine from phosphocholine: step 1/2.</text>
</comment>
<feature type="compositionally biased region" description="Polar residues" evidence="11">
    <location>
        <begin position="380"/>
        <end position="392"/>
    </location>
</feature>
<keyword evidence="8" id="KW-1208">Phospholipid metabolism</keyword>
<feature type="region of interest" description="Disordered" evidence="11">
    <location>
        <begin position="1"/>
        <end position="41"/>
    </location>
</feature>
<dbReference type="EMBL" id="GEEE01024719">
    <property type="protein sequence ID" value="JAP38506.1"/>
    <property type="molecule type" value="Transcribed_RNA"/>
</dbReference>
<dbReference type="AlphaFoldDB" id="A0A0X3NUH5"/>
<keyword evidence="5 13" id="KW-0548">Nucleotidyltransferase</keyword>
<evidence type="ECO:0000256" key="7">
    <source>
        <dbReference type="ARBA" id="ARBA00023209"/>
    </source>
</evidence>